<feature type="non-terminal residue" evidence="1">
    <location>
        <position position="1"/>
    </location>
</feature>
<dbReference type="AlphaFoldDB" id="A0A484GJV2"/>
<keyword evidence="2" id="KW-1185">Reference proteome</keyword>
<dbReference type="EMBL" id="QWLN02006713">
    <property type="protein sequence ID" value="TEA36097.1"/>
    <property type="molecule type" value="Genomic_DNA"/>
</dbReference>
<evidence type="ECO:0000313" key="1">
    <source>
        <dbReference type="EMBL" id="TEA36097.1"/>
    </source>
</evidence>
<accession>A0A484GJV2</accession>
<evidence type="ECO:0000313" key="2">
    <source>
        <dbReference type="Proteomes" id="UP000295264"/>
    </source>
</evidence>
<sequence>NIKKAFQKVGPKRRKKQTKLIKELHGININPLK</sequence>
<proteinExistence type="predicted"/>
<protein>
    <submittedName>
        <fullName evidence="1">Uncharacterized protein</fullName>
    </submittedName>
</protein>
<name>A0A484GJV2_SOUCH</name>
<gene>
    <name evidence="1" type="ORF">DBR06_SOUSAS11510002</name>
</gene>
<organism evidence="1 2">
    <name type="scientific">Sousa chinensis</name>
    <name type="common">Indo-pacific humpbacked dolphin</name>
    <name type="synonym">Steno chinensis</name>
    <dbReference type="NCBI Taxonomy" id="103600"/>
    <lineage>
        <taxon>Eukaryota</taxon>
        <taxon>Metazoa</taxon>
        <taxon>Chordata</taxon>
        <taxon>Craniata</taxon>
        <taxon>Vertebrata</taxon>
        <taxon>Euteleostomi</taxon>
        <taxon>Mammalia</taxon>
        <taxon>Eutheria</taxon>
        <taxon>Laurasiatheria</taxon>
        <taxon>Artiodactyla</taxon>
        <taxon>Whippomorpha</taxon>
        <taxon>Cetacea</taxon>
        <taxon>Odontoceti</taxon>
        <taxon>Delphinidae</taxon>
        <taxon>Sousa</taxon>
    </lineage>
</organism>
<comment type="caution">
    <text evidence="1">The sequence shown here is derived from an EMBL/GenBank/DDBJ whole genome shotgun (WGS) entry which is preliminary data.</text>
</comment>
<reference evidence="1 2" key="1">
    <citation type="journal article" date="2018" name="Genomics">
        <title>Molecular footprints of inshore aquatic adaptation in Indo-Pacific humpback dolphin (Sousa chinensis).</title>
        <authorList>
            <person name="Ming Y."/>
            <person name="Jian J."/>
            <person name="Yu F."/>
            <person name="Yu X."/>
            <person name="Wang J."/>
            <person name="Liu W."/>
        </authorList>
    </citation>
    <scope>NUCLEOTIDE SEQUENCE [LARGE SCALE GENOMIC DNA]</scope>
    <source>
        <strain evidence="1">MY-2018</strain>
        <tissue evidence="1">Skin</tissue>
    </source>
</reference>
<dbReference type="Proteomes" id="UP000295264">
    <property type="component" value="Unassembled WGS sequence"/>
</dbReference>